<dbReference type="NCBIfam" id="NF005700">
    <property type="entry name" value="PRK07511.1"/>
    <property type="match status" value="1"/>
</dbReference>
<dbReference type="EMBL" id="CXWD01000004">
    <property type="protein sequence ID" value="CTQ67002.1"/>
    <property type="molecule type" value="Genomic_DNA"/>
</dbReference>
<dbReference type="RefSeq" id="WP_055671019.1">
    <property type="nucleotide sequence ID" value="NZ_CXWD01000004.1"/>
</dbReference>
<gene>
    <name evidence="2" type="primary">paaG_2</name>
    <name evidence="2" type="ORF">LAX5112_01174</name>
</gene>
<evidence type="ECO:0000313" key="3">
    <source>
        <dbReference type="Proteomes" id="UP000053235"/>
    </source>
</evidence>
<dbReference type="Gene3D" id="3.90.226.10">
    <property type="entry name" value="2-enoyl-CoA Hydratase, Chain A, domain 1"/>
    <property type="match status" value="1"/>
</dbReference>
<sequence length="260" mass="27156">MSGLFRKEVHPDHLVLRNTNTARRNALSPEYYDGLLDGLAEAAKTPEITAVVLAGEGDYFCSGGDLNLLKERRNMTLEERKAAIGKLHDLIRAIKSCPKPVICAVEGGAAGAGLSIALACDMVVSAKRATFTLAYVKAGLVPDGGVTHALMNALPRGTVSKMALLGTPLTAERLYDLGVLTELADPGGVLSAAQALVAKVAAGPENAIAAIKGLLTSAETATLDVQLDAERDAMAEALGGEEARRGIASILNKTRPVFRD</sequence>
<dbReference type="SUPFAM" id="SSF52096">
    <property type="entry name" value="ClpP/crotonase"/>
    <property type="match status" value="1"/>
</dbReference>
<dbReference type="InterPro" id="IPR001753">
    <property type="entry name" value="Enoyl-CoA_hydra/iso"/>
</dbReference>
<comment type="similarity">
    <text evidence="1">Belongs to the enoyl-CoA hydratase/isomerase family.</text>
</comment>
<evidence type="ECO:0000313" key="2">
    <source>
        <dbReference type="EMBL" id="CTQ67002.1"/>
    </source>
</evidence>
<evidence type="ECO:0000256" key="1">
    <source>
        <dbReference type="ARBA" id="ARBA00005254"/>
    </source>
</evidence>
<dbReference type="STRING" id="388408.LAX5112_01174"/>
<dbReference type="Gene3D" id="1.10.12.10">
    <property type="entry name" value="Lyase 2-enoyl-coa Hydratase, Chain A, domain 2"/>
    <property type="match status" value="1"/>
</dbReference>
<dbReference type="AlphaFoldDB" id="A0A0M6ZXX3"/>
<name>A0A0M6ZXX3_9HYPH</name>
<dbReference type="CDD" id="cd06558">
    <property type="entry name" value="crotonase-like"/>
    <property type="match status" value="1"/>
</dbReference>
<dbReference type="Pfam" id="PF00378">
    <property type="entry name" value="ECH_1"/>
    <property type="match status" value="1"/>
</dbReference>
<dbReference type="PANTHER" id="PTHR43459:SF1">
    <property type="entry name" value="EG:BACN32G11.4 PROTEIN"/>
    <property type="match status" value="1"/>
</dbReference>
<dbReference type="PANTHER" id="PTHR43459">
    <property type="entry name" value="ENOYL-COA HYDRATASE"/>
    <property type="match status" value="1"/>
</dbReference>
<dbReference type="InterPro" id="IPR029045">
    <property type="entry name" value="ClpP/crotonase-like_dom_sf"/>
</dbReference>
<keyword evidence="2" id="KW-0413">Isomerase</keyword>
<dbReference type="Proteomes" id="UP000053235">
    <property type="component" value="Unassembled WGS sequence"/>
</dbReference>
<organism evidence="2 3">
    <name type="scientific">Roseibium alexandrii</name>
    <dbReference type="NCBI Taxonomy" id="388408"/>
    <lineage>
        <taxon>Bacteria</taxon>
        <taxon>Pseudomonadati</taxon>
        <taxon>Pseudomonadota</taxon>
        <taxon>Alphaproteobacteria</taxon>
        <taxon>Hyphomicrobiales</taxon>
        <taxon>Stappiaceae</taxon>
        <taxon>Roseibium</taxon>
    </lineage>
</organism>
<dbReference type="NCBIfam" id="NF046063">
    <property type="entry name" value="oxepin_alt"/>
    <property type="match status" value="1"/>
</dbReference>
<dbReference type="InterPro" id="IPR014748">
    <property type="entry name" value="Enoyl-CoA_hydra_C"/>
</dbReference>
<dbReference type="OrthoDB" id="9781757at2"/>
<reference evidence="3" key="1">
    <citation type="submission" date="2015-07" db="EMBL/GenBank/DDBJ databases">
        <authorList>
            <person name="Rodrigo-Torres Lidia"/>
            <person name="Arahal R.David."/>
        </authorList>
    </citation>
    <scope>NUCLEOTIDE SEQUENCE [LARGE SCALE GENOMIC DNA]</scope>
    <source>
        <strain evidence="3">CECT 5112</strain>
    </source>
</reference>
<protein>
    <submittedName>
        <fullName evidence="2">1,2-epoxyphenylacetyl-CoA isomerase</fullName>
        <ecNumber evidence="2">5.3.3.18</ecNumber>
    </submittedName>
</protein>
<keyword evidence="3" id="KW-1185">Reference proteome</keyword>
<dbReference type="GO" id="GO:0016853">
    <property type="term" value="F:isomerase activity"/>
    <property type="evidence" value="ECO:0007669"/>
    <property type="project" value="UniProtKB-KW"/>
</dbReference>
<proteinExistence type="inferred from homology"/>
<accession>A0A0M6ZXX3</accession>
<dbReference type="EC" id="5.3.3.18" evidence="2"/>